<dbReference type="AlphaFoldDB" id="A0A644U2R5"/>
<dbReference type="GO" id="GO:0022625">
    <property type="term" value="C:cytosolic large ribosomal subunit"/>
    <property type="evidence" value="ECO:0007669"/>
    <property type="project" value="TreeGrafter"/>
</dbReference>
<comment type="similarity">
    <text evidence="1">Belongs to the universal ribosomal protein uL22 family.</text>
</comment>
<dbReference type="NCBIfam" id="TIGR01038">
    <property type="entry name" value="uL22_arch_euk"/>
    <property type="match status" value="1"/>
</dbReference>
<keyword evidence="2" id="KW-0689">Ribosomal protein</keyword>
<dbReference type="Pfam" id="PF00237">
    <property type="entry name" value="Ribosomal_L22"/>
    <property type="match status" value="1"/>
</dbReference>
<dbReference type="EMBL" id="VSSQ01000067">
    <property type="protein sequence ID" value="MPL72682.1"/>
    <property type="molecule type" value="Genomic_DNA"/>
</dbReference>
<accession>A0A644U2R5</accession>
<dbReference type="InterPro" id="IPR005721">
    <property type="entry name" value="Ribosomal_uL22_euk/arc"/>
</dbReference>
<name>A0A644U2R5_9ZZZZ</name>
<organism evidence="4">
    <name type="scientific">bioreactor metagenome</name>
    <dbReference type="NCBI Taxonomy" id="1076179"/>
    <lineage>
        <taxon>unclassified sequences</taxon>
        <taxon>metagenomes</taxon>
        <taxon>ecological metagenomes</taxon>
    </lineage>
</organism>
<dbReference type="SUPFAM" id="SSF54843">
    <property type="entry name" value="Ribosomal protein L22"/>
    <property type="match status" value="1"/>
</dbReference>
<dbReference type="InterPro" id="IPR001063">
    <property type="entry name" value="Ribosomal_uL22"/>
</dbReference>
<dbReference type="PROSITE" id="PS00464">
    <property type="entry name" value="RIBOSOMAL_L22"/>
    <property type="match status" value="1"/>
</dbReference>
<dbReference type="InterPro" id="IPR057265">
    <property type="entry name" value="Ribosomal_uL22_arc-type"/>
</dbReference>
<evidence type="ECO:0008006" key="5">
    <source>
        <dbReference type="Google" id="ProtNLM"/>
    </source>
</evidence>
<dbReference type="NCBIfam" id="NF003260">
    <property type="entry name" value="PRK04223.1"/>
    <property type="match status" value="1"/>
</dbReference>
<reference evidence="4" key="1">
    <citation type="submission" date="2019-08" db="EMBL/GenBank/DDBJ databases">
        <authorList>
            <person name="Kucharzyk K."/>
            <person name="Murdoch R.W."/>
            <person name="Higgins S."/>
            <person name="Loffler F."/>
        </authorList>
    </citation>
    <scope>NUCLEOTIDE SEQUENCE</scope>
</reference>
<evidence type="ECO:0000256" key="3">
    <source>
        <dbReference type="ARBA" id="ARBA00023274"/>
    </source>
</evidence>
<sequence>MARTEYSNKLTGDNIARAKANELGCSPKHAIEIAHLVRNMMADDAVAYLEQVIDLKRAVPFHRFNRNVSHQKSLNGKTFGTAAGRYPVKAAAEYVRLIRSAQKNAEYAGLAPEKMVIIHAAANKGRCMKGIFPRAMGRATPKHRDSVNVEIILREVQ</sequence>
<gene>
    <name evidence="4" type="ORF">SDC9_18470</name>
</gene>
<dbReference type="PANTHER" id="PTHR11593">
    <property type="entry name" value="60S RIBOSOMAL PROTEIN L17"/>
    <property type="match status" value="1"/>
</dbReference>
<dbReference type="PANTHER" id="PTHR11593:SF10">
    <property type="entry name" value="60S RIBOSOMAL PROTEIN L17"/>
    <property type="match status" value="1"/>
</dbReference>
<proteinExistence type="inferred from homology"/>
<evidence type="ECO:0000313" key="4">
    <source>
        <dbReference type="EMBL" id="MPL72682.1"/>
    </source>
</evidence>
<protein>
    <recommendedName>
        <fullName evidence="5">50S ribosomal protein L22</fullName>
    </recommendedName>
</protein>
<keyword evidence="3" id="KW-0687">Ribonucleoprotein</keyword>
<comment type="caution">
    <text evidence="4">The sequence shown here is derived from an EMBL/GenBank/DDBJ whole genome shotgun (WGS) entry which is preliminary data.</text>
</comment>
<dbReference type="InterPro" id="IPR018260">
    <property type="entry name" value="Ribosomal_uL22_CS"/>
</dbReference>
<dbReference type="Gene3D" id="3.90.470.10">
    <property type="entry name" value="Ribosomal protein L22/L17"/>
    <property type="match status" value="1"/>
</dbReference>
<evidence type="ECO:0000256" key="2">
    <source>
        <dbReference type="ARBA" id="ARBA00022980"/>
    </source>
</evidence>
<dbReference type="HAMAP" id="MF_01331_A">
    <property type="entry name" value="Ribosomal_uL22_A"/>
    <property type="match status" value="1"/>
</dbReference>
<evidence type="ECO:0000256" key="1">
    <source>
        <dbReference type="ARBA" id="ARBA00009451"/>
    </source>
</evidence>
<dbReference type="InterPro" id="IPR036394">
    <property type="entry name" value="Ribosomal_uL22_sf"/>
</dbReference>
<dbReference type="GO" id="GO:0003735">
    <property type="term" value="F:structural constituent of ribosome"/>
    <property type="evidence" value="ECO:0007669"/>
    <property type="project" value="InterPro"/>
</dbReference>
<dbReference type="CDD" id="cd00336">
    <property type="entry name" value="Ribosomal_L22"/>
    <property type="match status" value="1"/>
</dbReference>
<dbReference type="GO" id="GO:0002181">
    <property type="term" value="P:cytoplasmic translation"/>
    <property type="evidence" value="ECO:0007669"/>
    <property type="project" value="TreeGrafter"/>
</dbReference>